<sequence length="434" mass="46749">MNWSDIGVSGVSLTGTVTLLLGDVAGSTRLWETQPDEMTSAIARLNQIVSDAVAAHDGVRPRERGEGESFVAAFGRASDAVACALELQLAPLEPIRLRIGLHTGEIELCHEESYAGPTINRTARLRDLGHDGQTVMSSITGDLVIDRLPPGGWMIDLGTHLLRDSARPERVVQLCHPDLRNDFPPLRTPSVSISHNLPAQLTSFVGRGTEVERVRQLLAEDRLVTLTGPGGVGKTRLAMQVASQIAGESSDGVWYVDLAPITDAQVVPIAVARALGLADQPGRSTTDTLTRFVAGRKMLLVVDNCEHLLDASASLIVHLLAETSSLRLLATSREPIAVPGEVAWRVPSLPLSDEAIELFADRARHARADFAVSADNAALMRKICQRLDGLPLAIELAAARVRSLSLTEILWGSPEKVDTVSLLPWWHAACVHSR</sequence>
<feature type="domain" description="Guanylate cyclase" evidence="1">
    <location>
        <begin position="18"/>
        <end position="126"/>
    </location>
</feature>
<dbReference type="STRING" id="28445.BHQ20_16400"/>
<proteinExistence type="predicted"/>
<name>A0A1E3SC33_MYCIE</name>
<comment type="caution">
    <text evidence="2">The sequence shown here is derived from an EMBL/GenBank/DDBJ whole genome shotgun (WGS) entry which is preliminary data.</text>
</comment>
<dbReference type="GO" id="GO:0009190">
    <property type="term" value="P:cyclic nucleotide biosynthetic process"/>
    <property type="evidence" value="ECO:0007669"/>
    <property type="project" value="InterPro"/>
</dbReference>
<evidence type="ECO:0000259" key="1">
    <source>
        <dbReference type="PROSITE" id="PS50125"/>
    </source>
</evidence>
<dbReference type="AlphaFoldDB" id="A0A1E3SC33"/>
<dbReference type="PRINTS" id="PR00364">
    <property type="entry name" value="DISEASERSIST"/>
</dbReference>
<evidence type="ECO:0000313" key="3">
    <source>
        <dbReference type="Proteomes" id="UP000192739"/>
    </source>
</evidence>
<dbReference type="PANTHER" id="PTHR47691">
    <property type="entry name" value="REGULATOR-RELATED"/>
    <property type="match status" value="1"/>
</dbReference>
<gene>
    <name evidence="2" type="ORF">BST27_09975</name>
</gene>
<dbReference type="Pfam" id="PF13191">
    <property type="entry name" value="AAA_16"/>
    <property type="match status" value="1"/>
</dbReference>
<dbReference type="CDD" id="cd07302">
    <property type="entry name" value="CHD"/>
    <property type="match status" value="1"/>
</dbReference>
<dbReference type="GO" id="GO:0004016">
    <property type="term" value="F:adenylate cyclase activity"/>
    <property type="evidence" value="ECO:0007669"/>
    <property type="project" value="UniProtKB-ARBA"/>
</dbReference>
<dbReference type="InterPro" id="IPR001054">
    <property type="entry name" value="A/G_cyclase"/>
</dbReference>
<dbReference type="GO" id="GO:0043531">
    <property type="term" value="F:ADP binding"/>
    <property type="evidence" value="ECO:0007669"/>
    <property type="project" value="InterPro"/>
</dbReference>
<dbReference type="Gene3D" id="3.30.70.1230">
    <property type="entry name" value="Nucleotide cyclase"/>
    <property type="match status" value="2"/>
</dbReference>
<dbReference type="InterPro" id="IPR041664">
    <property type="entry name" value="AAA_16"/>
</dbReference>
<dbReference type="EMBL" id="MVHT01000020">
    <property type="protein sequence ID" value="ORB07228.1"/>
    <property type="molecule type" value="Genomic_DNA"/>
</dbReference>
<dbReference type="Proteomes" id="UP000192739">
    <property type="component" value="Unassembled WGS sequence"/>
</dbReference>
<dbReference type="InterPro" id="IPR027417">
    <property type="entry name" value="P-loop_NTPase"/>
</dbReference>
<dbReference type="SUPFAM" id="SSF55073">
    <property type="entry name" value="Nucleotide cyclase"/>
    <property type="match status" value="1"/>
</dbReference>
<protein>
    <submittedName>
        <fullName evidence="2">Adenylate/guanylate cyclase domain-containing protein</fullName>
    </submittedName>
</protein>
<keyword evidence="3" id="KW-1185">Reference proteome</keyword>
<dbReference type="FunFam" id="3.40.50.300:FF:001702">
    <property type="entry name" value="Transcriptional regulator, LuxR family"/>
    <property type="match status" value="1"/>
</dbReference>
<dbReference type="PANTHER" id="PTHR47691:SF3">
    <property type="entry name" value="HTH-TYPE TRANSCRIPTIONAL REGULATOR RV0890C-RELATED"/>
    <property type="match status" value="1"/>
</dbReference>
<dbReference type="GO" id="GO:0035556">
    <property type="term" value="P:intracellular signal transduction"/>
    <property type="evidence" value="ECO:0007669"/>
    <property type="project" value="InterPro"/>
</dbReference>
<evidence type="ECO:0000313" key="2">
    <source>
        <dbReference type="EMBL" id="ORB07228.1"/>
    </source>
</evidence>
<dbReference type="PROSITE" id="PS50125">
    <property type="entry name" value="GUANYLATE_CYCLASE_2"/>
    <property type="match status" value="1"/>
</dbReference>
<dbReference type="InterPro" id="IPR029787">
    <property type="entry name" value="Nucleotide_cyclase"/>
</dbReference>
<organism evidence="2 3">
    <name type="scientific">Mycobacterium intermedium</name>
    <dbReference type="NCBI Taxonomy" id="28445"/>
    <lineage>
        <taxon>Bacteria</taxon>
        <taxon>Bacillati</taxon>
        <taxon>Actinomycetota</taxon>
        <taxon>Actinomycetes</taxon>
        <taxon>Mycobacteriales</taxon>
        <taxon>Mycobacteriaceae</taxon>
        <taxon>Mycobacterium</taxon>
        <taxon>Mycobacterium simiae complex</taxon>
    </lineage>
</organism>
<dbReference type="Gene3D" id="3.40.50.300">
    <property type="entry name" value="P-loop containing nucleotide triphosphate hydrolases"/>
    <property type="match status" value="1"/>
</dbReference>
<accession>A0A1E3SC33</accession>
<reference evidence="2 3" key="1">
    <citation type="submission" date="2017-02" db="EMBL/GenBank/DDBJ databases">
        <title>The new phylogeny of genus Mycobacterium.</title>
        <authorList>
            <person name="Tortoli E."/>
            <person name="Trovato A."/>
            <person name="Cirillo D.M."/>
        </authorList>
    </citation>
    <scope>NUCLEOTIDE SEQUENCE [LARGE SCALE GENOMIC DNA]</scope>
    <source>
        <strain evidence="2 3">DSM 44049</strain>
    </source>
</reference>
<dbReference type="SUPFAM" id="SSF52540">
    <property type="entry name" value="P-loop containing nucleoside triphosphate hydrolases"/>
    <property type="match status" value="1"/>
</dbReference>
<dbReference type="Pfam" id="PF00211">
    <property type="entry name" value="Guanylate_cyc"/>
    <property type="match status" value="1"/>
</dbReference>